<dbReference type="Proteomes" id="UP000269374">
    <property type="component" value="Chromosome"/>
</dbReference>
<dbReference type="AlphaFoldDB" id="A0A387BBP4"/>
<feature type="region of interest" description="Disordered" evidence="1">
    <location>
        <begin position="97"/>
        <end position="119"/>
    </location>
</feature>
<keyword evidence="3" id="KW-0378">Hydrolase</keyword>
<gene>
    <name evidence="3" type="ORF">D7I46_01310</name>
</gene>
<feature type="compositionally biased region" description="Polar residues" evidence="1">
    <location>
        <begin position="97"/>
        <end position="116"/>
    </location>
</feature>
<dbReference type="InterPro" id="IPR001604">
    <property type="entry name" value="Endo_G_ENPP1-like_dom"/>
</dbReference>
<dbReference type="RefSeq" id="WP_120771226.1">
    <property type="nucleotide sequence ID" value="NZ_CP032627.1"/>
</dbReference>
<dbReference type="GO" id="GO:0046872">
    <property type="term" value="F:metal ion binding"/>
    <property type="evidence" value="ECO:0007669"/>
    <property type="project" value="InterPro"/>
</dbReference>
<keyword evidence="3" id="KW-0255">Endonuclease</keyword>
<dbReference type="KEGG" id="lact:D7I46_01310"/>
<dbReference type="Pfam" id="PF01223">
    <property type="entry name" value="Endonuclease_NS"/>
    <property type="match status" value="1"/>
</dbReference>
<dbReference type="GO" id="GO:0016787">
    <property type="term" value="F:hydrolase activity"/>
    <property type="evidence" value="ECO:0007669"/>
    <property type="project" value="InterPro"/>
</dbReference>
<dbReference type="EMBL" id="CP032627">
    <property type="protein sequence ID" value="AYF99837.1"/>
    <property type="molecule type" value="Genomic_DNA"/>
</dbReference>
<evidence type="ECO:0000259" key="2">
    <source>
        <dbReference type="Pfam" id="PF01223"/>
    </source>
</evidence>
<reference evidence="3 4" key="1">
    <citation type="submission" date="2018-09" db="EMBL/GenBank/DDBJ databases">
        <title>Genome sequencing of strain 1JSPR-7.</title>
        <authorList>
            <person name="Heo J."/>
            <person name="Kim S.-J."/>
            <person name="Kwon S.-W."/>
        </authorList>
    </citation>
    <scope>NUCLEOTIDE SEQUENCE [LARGE SCALE GENOMIC DNA]</scope>
    <source>
        <strain evidence="3 4">1JSPR-7</strain>
    </source>
</reference>
<protein>
    <submittedName>
        <fullName evidence="3">DNA/RNA non-specific endonuclease</fullName>
    </submittedName>
</protein>
<name>A0A387BBP4_9LACT</name>
<organism evidence="3 4">
    <name type="scientific">Lactococcus allomyrinae</name>
    <dbReference type="NCBI Taxonomy" id="2419773"/>
    <lineage>
        <taxon>Bacteria</taxon>
        <taxon>Bacillati</taxon>
        <taxon>Bacillota</taxon>
        <taxon>Bacilli</taxon>
        <taxon>Lactobacillales</taxon>
        <taxon>Streptococcaceae</taxon>
        <taxon>Lactococcus</taxon>
    </lineage>
</organism>
<evidence type="ECO:0000313" key="4">
    <source>
        <dbReference type="Proteomes" id="UP000269374"/>
    </source>
</evidence>
<dbReference type="InterPro" id="IPR044929">
    <property type="entry name" value="DNA/RNA_non-sp_Endonuclease_sf"/>
</dbReference>
<accession>A0A387BBP4</accession>
<dbReference type="OrthoDB" id="9783680at2"/>
<proteinExistence type="predicted"/>
<feature type="domain" description="DNA/RNA non-specific endonuclease/pyrophosphatase/phosphodiesterase" evidence="2">
    <location>
        <begin position="209"/>
        <end position="345"/>
    </location>
</feature>
<evidence type="ECO:0000313" key="3">
    <source>
        <dbReference type="EMBL" id="AYF99837.1"/>
    </source>
</evidence>
<dbReference type="Gene3D" id="3.40.570.10">
    <property type="entry name" value="Extracellular Endonuclease, subunit A"/>
    <property type="match status" value="1"/>
</dbReference>
<dbReference type="GO" id="GO:0003676">
    <property type="term" value="F:nucleic acid binding"/>
    <property type="evidence" value="ECO:0007669"/>
    <property type="project" value="InterPro"/>
</dbReference>
<sequence length="366" mass="38889">MAKKGGNSNRGCGATIGAILFLLVLFFSLAFVAVRVANAHGFDVLGTLKNAGTWIWKNSDTKGIDDVKFSAPNTSSIKSAVDKGKTVAGNVASNANTALDKANPNTQSSATTTQGNVDYGKTMDKQPTESLAESVLTSDVRKQLGNTVTYDGHGSFYVNSDKSTLSSPTGQPFLKSGTLSANGQLSASTAILSHSMSAKRVTTEINWEPAGYKQLKINAPAYGNYLYNKGHSLGAALSSGWSGESVSFSMPIYATQKGQWNASEYYADNVTTQTAWANQAIEGQYGTSGYGQNYFEDIVRKEQVSHKSALISYSVKPIYDGKNEVPSGTQIQAKSSDNIVNINVFIPNVEPGVMIDYSTGNAKIAS</sequence>
<dbReference type="GO" id="GO:0004519">
    <property type="term" value="F:endonuclease activity"/>
    <property type="evidence" value="ECO:0007669"/>
    <property type="project" value="UniProtKB-KW"/>
</dbReference>
<keyword evidence="3" id="KW-0540">Nuclease</keyword>
<keyword evidence="4" id="KW-1185">Reference proteome</keyword>
<evidence type="ECO:0000256" key="1">
    <source>
        <dbReference type="SAM" id="MobiDB-lite"/>
    </source>
</evidence>